<keyword evidence="4" id="KW-1185">Reference proteome</keyword>
<gene>
    <name evidence="3" type="ORF">HR45_01710</name>
</gene>
<dbReference type="AlphaFoldDB" id="A0A094JGP3"/>
<comment type="caution">
    <text evidence="3">The sequence shown here is derived from an EMBL/GenBank/DDBJ whole genome shotgun (WGS) entry which is preliminary data.</text>
</comment>
<proteinExistence type="predicted"/>
<feature type="coiled-coil region" evidence="1">
    <location>
        <begin position="38"/>
        <end position="72"/>
    </location>
</feature>
<reference evidence="3 4" key="1">
    <citation type="submission" date="2014-06" db="EMBL/GenBank/DDBJ databases">
        <title>Shewanella sp. YQH10.</title>
        <authorList>
            <person name="Liu Y."/>
            <person name="Zeng R."/>
        </authorList>
    </citation>
    <scope>NUCLEOTIDE SEQUENCE [LARGE SCALE GENOMIC DNA]</scope>
    <source>
        <strain evidence="3 4">YQH10</strain>
    </source>
</reference>
<name>A0A094JGP3_9GAMM</name>
<dbReference type="RefSeq" id="WP_037439037.1">
    <property type="nucleotide sequence ID" value="NZ_JPEO01000001.1"/>
</dbReference>
<keyword evidence="2" id="KW-1133">Transmembrane helix</keyword>
<keyword evidence="1" id="KW-0175">Coiled coil</keyword>
<keyword evidence="2" id="KW-0812">Transmembrane</keyword>
<evidence type="ECO:0000256" key="1">
    <source>
        <dbReference type="SAM" id="Coils"/>
    </source>
</evidence>
<keyword evidence="2" id="KW-0472">Membrane</keyword>
<dbReference type="EMBL" id="JPEO01000001">
    <property type="protein sequence ID" value="KFZ39140.1"/>
    <property type="molecule type" value="Genomic_DNA"/>
</dbReference>
<dbReference type="OrthoDB" id="9848749at2"/>
<evidence type="ECO:0000313" key="3">
    <source>
        <dbReference type="EMBL" id="KFZ39140.1"/>
    </source>
</evidence>
<protein>
    <submittedName>
        <fullName evidence="3">Uncharacterized protein</fullName>
    </submittedName>
</protein>
<feature type="transmembrane region" description="Helical" evidence="2">
    <location>
        <begin position="12"/>
        <end position="29"/>
    </location>
</feature>
<organism evidence="3 4">
    <name type="scientific">Shewanella mangrovi</name>
    <dbReference type="NCBI Taxonomy" id="1515746"/>
    <lineage>
        <taxon>Bacteria</taxon>
        <taxon>Pseudomonadati</taxon>
        <taxon>Pseudomonadota</taxon>
        <taxon>Gammaproteobacteria</taxon>
        <taxon>Alteromonadales</taxon>
        <taxon>Shewanellaceae</taxon>
        <taxon>Shewanella</taxon>
    </lineage>
</organism>
<evidence type="ECO:0000256" key="2">
    <source>
        <dbReference type="SAM" id="Phobius"/>
    </source>
</evidence>
<dbReference type="Proteomes" id="UP000029264">
    <property type="component" value="Unassembled WGS sequence"/>
</dbReference>
<sequence>MNNTDWKDHPISIAAVAVAATIGLCILIGKEIVLPTYTASLNNTIELLKNEKNKIETEKKSIENKAEALTKKLGESDSTNKDLLKKLEQAQYGNLFSNGDPYPVGLGSVRIGDPAKSILKIYPKASIDVDKKGFITIKNQHQLFNDIVYYVNEDDKNLPITHIMYRINYTTKIDDNFLQKKLIDSFGLPEEWEWDNYYSWQTKSKLIIYKDDDRSIILMNQNYSPGTWPRRKSCSQLTKN</sequence>
<evidence type="ECO:0000313" key="4">
    <source>
        <dbReference type="Proteomes" id="UP000029264"/>
    </source>
</evidence>
<accession>A0A094JGP3</accession>